<feature type="domain" description="Plastocyanin-like" evidence="14">
    <location>
        <begin position="429"/>
        <end position="575"/>
    </location>
</feature>
<dbReference type="Gene3D" id="2.60.40.420">
    <property type="entry name" value="Cupredoxins - blue copper proteins"/>
    <property type="match status" value="5"/>
</dbReference>
<comment type="cofactor">
    <cofactor evidence="2">
        <name>Cu cation</name>
        <dbReference type="ChEBI" id="CHEBI:23378"/>
    </cofactor>
</comment>
<dbReference type="InterPro" id="IPR008972">
    <property type="entry name" value="Cupredoxin"/>
</dbReference>
<evidence type="ECO:0000256" key="9">
    <source>
        <dbReference type="ARBA" id="ARBA00022723"/>
    </source>
</evidence>
<dbReference type="AlphaFoldDB" id="A0A8K0IS92"/>
<evidence type="ECO:0000256" key="3">
    <source>
        <dbReference type="ARBA" id="ARBA00002075"/>
    </source>
</evidence>
<dbReference type="Pfam" id="PF00394">
    <property type="entry name" value="Cu-oxidase"/>
    <property type="match status" value="2"/>
</dbReference>
<evidence type="ECO:0000256" key="12">
    <source>
        <dbReference type="ARBA" id="ARBA00023008"/>
    </source>
</evidence>
<keyword evidence="9" id="KW-0479">Metal-binding</keyword>
<gene>
    <name evidence="17" type="ORF">COCNU_12G008280</name>
</gene>
<comment type="caution">
    <text evidence="17">The sequence shown here is derived from an EMBL/GenBank/DDBJ whole genome shotgun (WGS) entry which is preliminary data.</text>
</comment>
<dbReference type="PANTHER" id="PTHR11709:SF9">
    <property type="entry name" value="LACCASE-7"/>
    <property type="match status" value="1"/>
</dbReference>
<sequence length="811" mass="90346">MITQCPIRPGKSYTYKFNIIGQEGTLWWHAHVSILRATVYGALIILPREGPKAYPFRQPYKEVPILLGEWWNANVVEVENEGLATGLQPNKSDAYTINGRLGDLYRCSDKHTYKLDVEYGKTYLLRIINAAVNNQLFFKMAGHSFTVVAMDAGYTVPYRTDVLVLAPGQTIDALMVARAPPSRYYMAARAYISSPPPLQPFDDTTTTGIVRYKSAMPSSARPAMPLMPDYTDTPTAHRFYTSLTGLLRPGWPTVPLHVDEHMFVTFGLGVVPCRLDQPRCTQGALAASMNNVSFEFPTETSLLEAHFKGVKGIYTRDFPDMPPLVFDFANENLSRNPALMFTSKGTKLKKVKYNATVEMVLQNTAIIGIENHPIHLHGFNFFVLAQGFGNFDWETAVKSYNLVHPQVMNTIAVPTGGWAVIRFVANNPGEWWNANVVEVENEGLATGLQPNKSDAYTINGRLGDLYRCSDKHTYKLDVEYGKTYLLRIINAAVNNQLFFKMAGHSFTVVAMDAGYTVPYRTDVLVLAPGQTIDALMVARAPPSRYYMAARAYISSPPPLQPFDDTTTTGIVRYKSAMPSSARPAMPLMPDYTDTPTAHRFYTSLTGLLRPGWPTVPLHVDEHMFVTFGLGVVPCRLDQPRCTQGALAASMNNVSFEFPTETSLLEAHFKGVKGIYTRDFPDMPPLVFDFANENLSRNPALMFTSKGTKLKKVKYNATVEMVLQNTAIIGIENHPIHLHGFNFFVLAQGFGNFDWETAVKSYNLVHPQVMNTIAVPTGGWAVIRFVANNPAFKAIYNGRKYYSSLAGGRLIS</sequence>
<comment type="subcellular location">
    <subcellularLocation>
        <location evidence="4">Secreted</location>
        <location evidence="4">Extracellular space</location>
        <location evidence="4">Apoplast</location>
    </subcellularLocation>
</comment>
<evidence type="ECO:0000256" key="7">
    <source>
        <dbReference type="ARBA" id="ARBA00022523"/>
    </source>
</evidence>
<evidence type="ECO:0000256" key="13">
    <source>
        <dbReference type="ARBA" id="ARBA00023185"/>
    </source>
</evidence>
<evidence type="ECO:0000256" key="6">
    <source>
        <dbReference type="ARBA" id="ARBA00012297"/>
    </source>
</evidence>
<comment type="function">
    <text evidence="3">Lignin degradation and detoxification of lignin-derived products.</text>
</comment>
<dbReference type="SUPFAM" id="SSF49503">
    <property type="entry name" value="Cupredoxins"/>
    <property type="match status" value="5"/>
</dbReference>
<dbReference type="PANTHER" id="PTHR11709">
    <property type="entry name" value="MULTI-COPPER OXIDASE"/>
    <property type="match status" value="1"/>
</dbReference>
<keyword evidence="8" id="KW-0964">Secreted</keyword>
<dbReference type="Proteomes" id="UP000797356">
    <property type="component" value="Chromosome 12"/>
</dbReference>
<dbReference type="InterPro" id="IPR011707">
    <property type="entry name" value="Cu-oxidase-like_N"/>
</dbReference>
<evidence type="ECO:0000313" key="17">
    <source>
        <dbReference type="EMBL" id="KAG1365828.1"/>
    </source>
</evidence>
<keyword evidence="7" id="KW-0052">Apoplast</keyword>
<name>A0A8K0IS92_COCNU</name>
<evidence type="ECO:0000256" key="4">
    <source>
        <dbReference type="ARBA" id="ARBA00004271"/>
    </source>
</evidence>
<proteinExistence type="inferred from homology"/>
<keyword evidence="10" id="KW-0677">Repeat</keyword>
<evidence type="ECO:0000256" key="10">
    <source>
        <dbReference type="ARBA" id="ARBA00022737"/>
    </source>
</evidence>
<evidence type="ECO:0000259" key="16">
    <source>
        <dbReference type="Pfam" id="PF07732"/>
    </source>
</evidence>
<keyword evidence="12" id="KW-0186">Copper</keyword>
<evidence type="ECO:0000256" key="2">
    <source>
        <dbReference type="ARBA" id="ARBA00001935"/>
    </source>
</evidence>
<evidence type="ECO:0000256" key="8">
    <source>
        <dbReference type="ARBA" id="ARBA00022525"/>
    </source>
</evidence>
<protein>
    <recommendedName>
        <fullName evidence="6">laccase</fullName>
        <ecNumber evidence="6">1.10.3.2</ecNumber>
    </recommendedName>
</protein>
<feature type="domain" description="Plastocyanin-like" evidence="16">
    <location>
        <begin position="2"/>
        <end position="49"/>
    </location>
</feature>
<dbReference type="Pfam" id="PF07731">
    <property type="entry name" value="Cu-oxidase_2"/>
    <property type="match status" value="1"/>
</dbReference>
<reference evidence="17" key="2">
    <citation type="submission" date="2019-07" db="EMBL/GenBank/DDBJ databases">
        <authorList>
            <person name="Yang Y."/>
            <person name="Bocs S."/>
            <person name="Baudouin L."/>
        </authorList>
    </citation>
    <scope>NUCLEOTIDE SEQUENCE</scope>
    <source>
        <tissue evidence="17">Spear leaf of Hainan Tall coconut</tissue>
    </source>
</reference>
<dbReference type="InterPro" id="IPR001117">
    <property type="entry name" value="Cu-oxidase_2nd"/>
</dbReference>
<evidence type="ECO:0000259" key="14">
    <source>
        <dbReference type="Pfam" id="PF00394"/>
    </source>
</evidence>
<dbReference type="GO" id="GO:0052716">
    <property type="term" value="F:hydroquinone:oxygen oxidoreductase activity"/>
    <property type="evidence" value="ECO:0007669"/>
    <property type="project" value="UniProtKB-EC"/>
</dbReference>
<comment type="similarity">
    <text evidence="5">Belongs to the multicopper oxidase family.</text>
</comment>
<dbReference type="OrthoDB" id="2121828at2759"/>
<feature type="domain" description="Plastocyanin-like" evidence="15">
    <location>
        <begin position="679"/>
        <end position="790"/>
    </location>
</feature>
<dbReference type="GO" id="GO:0048046">
    <property type="term" value="C:apoplast"/>
    <property type="evidence" value="ECO:0007669"/>
    <property type="project" value="UniProtKB-SubCell"/>
</dbReference>
<keyword evidence="13" id="KW-0439">Lignin degradation</keyword>
<dbReference type="EC" id="1.10.3.2" evidence="6"/>
<dbReference type="InterPro" id="IPR034285">
    <property type="entry name" value="CuRO_2_LCC"/>
</dbReference>
<dbReference type="GO" id="GO:0046274">
    <property type="term" value="P:lignin catabolic process"/>
    <property type="evidence" value="ECO:0007669"/>
    <property type="project" value="UniProtKB-KW"/>
</dbReference>
<comment type="catalytic activity">
    <reaction evidence="1">
        <text>4 hydroquinone + O2 = 4 benzosemiquinone + 2 H2O</text>
        <dbReference type="Rhea" id="RHEA:11276"/>
        <dbReference type="ChEBI" id="CHEBI:15377"/>
        <dbReference type="ChEBI" id="CHEBI:15379"/>
        <dbReference type="ChEBI" id="CHEBI:17594"/>
        <dbReference type="ChEBI" id="CHEBI:17977"/>
        <dbReference type="EC" id="1.10.3.2"/>
    </reaction>
</comment>
<reference evidence="17" key="1">
    <citation type="journal article" date="2017" name="Gigascience">
        <title>The genome draft of coconut (Cocos nucifera).</title>
        <authorList>
            <person name="Xiao Y."/>
            <person name="Xu P."/>
            <person name="Fan H."/>
            <person name="Baudouin L."/>
            <person name="Xia W."/>
            <person name="Bocs S."/>
            <person name="Xu J."/>
            <person name="Li Q."/>
            <person name="Guo A."/>
            <person name="Zhou L."/>
            <person name="Li J."/>
            <person name="Wu Y."/>
            <person name="Ma Z."/>
            <person name="Armero A."/>
            <person name="Issali A.E."/>
            <person name="Liu N."/>
            <person name="Peng M."/>
            <person name="Yang Y."/>
        </authorList>
    </citation>
    <scope>NUCLEOTIDE SEQUENCE</scope>
    <source>
        <tissue evidence="17">Spear leaf of Hainan Tall coconut</tissue>
    </source>
</reference>
<organism evidence="17 18">
    <name type="scientific">Cocos nucifera</name>
    <name type="common">Coconut palm</name>
    <dbReference type="NCBI Taxonomy" id="13894"/>
    <lineage>
        <taxon>Eukaryota</taxon>
        <taxon>Viridiplantae</taxon>
        <taxon>Streptophyta</taxon>
        <taxon>Embryophyta</taxon>
        <taxon>Tracheophyta</taxon>
        <taxon>Spermatophyta</taxon>
        <taxon>Magnoliopsida</taxon>
        <taxon>Liliopsida</taxon>
        <taxon>Arecaceae</taxon>
        <taxon>Arecoideae</taxon>
        <taxon>Cocoseae</taxon>
        <taxon>Attaleinae</taxon>
        <taxon>Cocos</taxon>
    </lineage>
</organism>
<evidence type="ECO:0000256" key="11">
    <source>
        <dbReference type="ARBA" id="ARBA00023002"/>
    </source>
</evidence>
<dbReference type="CDD" id="cd13875">
    <property type="entry name" value="CuRO_2_LCC_plant"/>
    <property type="match status" value="2"/>
</dbReference>
<dbReference type="Pfam" id="PF07732">
    <property type="entry name" value="Cu-oxidase_3"/>
    <property type="match status" value="1"/>
</dbReference>
<dbReference type="InterPro" id="IPR045087">
    <property type="entry name" value="Cu-oxidase_fam"/>
</dbReference>
<evidence type="ECO:0000313" key="18">
    <source>
        <dbReference type="Proteomes" id="UP000797356"/>
    </source>
</evidence>
<accession>A0A8K0IS92</accession>
<evidence type="ECO:0000256" key="5">
    <source>
        <dbReference type="ARBA" id="ARBA00010609"/>
    </source>
</evidence>
<dbReference type="EMBL" id="CM017883">
    <property type="protein sequence ID" value="KAG1365828.1"/>
    <property type="molecule type" value="Genomic_DNA"/>
</dbReference>
<dbReference type="GO" id="GO:0005507">
    <property type="term" value="F:copper ion binding"/>
    <property type="evidence" value="ECO:0007669"/>
    <property type="project" value="InterPro"/>
</dbReference>
<evidence type="ECO:0000256" key="1">
    <source>
        <dbReference type="ARBA" id="ARBA00000349"/>
    </source>
</evidence>
<dbReference type="InterPro" id="IPR011706">
    <property type="entry name" value="Cu-oxidase_C"/>
</dbReference>
<keyword evidence="11" id="KW-0560">Oxidoreductase</keyword>
<feature type="domain" description="Plastocyanin-like" evidence="14">
    <location>
        <begin position="62"/>
        <end position="214"/>
    </location>
</feature>
<keyword evidence="18" id="KW-1185">Reference proteome</keyword>
<evidence type="ECO:0000259" key="15">
    <source>
        <dbReference type="Pfam" id="PF07731"/>
    </source>
</evidence>